<dbReference type="EMBL" id="LAZR01000897">
    <property type="protein sequence ID" value="KKN55187.1"/>
    <property type="molecule type" value="Genomic_DNA"/>
</dbReference>
<dbReference type="GO" id="GO:0005829">
    <property type="term" value="C:cytosol"/>
    <property type="evidence" value="ECO:0007669"/>
    <property type="project" value="TreeGrafter"/>
</dbReference>
<protein>
    <recommendedName>
        <fullName evidence="1">NADPH-dependent FMN reductase-like domain-containing protein</fullName>
    </recommendedName>
</protein>
<dbReference type="PANTHER" id="PTHR30543:SF21">
    <property type="entry name" value="NAD(P)H-DEPENDENT FMN REDUCTASE LOT6"/>
    <property type="match status" value="1"/>
</dbReference>
<dbReference type="AlphaFoldDB" id="A0A0F9RZ26"/>
<comment type="caution">
    <text evidence="2">The sequence shown here is derived from an EMBL/GenBank/DDBJ whole genome shotgun (WGS) entry which is preliminary data.</text>
</comment>
<gene>
    <name evidence="2" type="ORF">LCGC14_0584960</name>
</gene>
<name>A0A0F9RZ26_9ZZZZ</name>
<proteinExistence type="predicted"/>
<evidence type="ECO:0000259" key="1">
    <source>
        <dbReference type="Pfam" id="PF03358"/>
    </source>
</evidence>
<dbReference type="Pfam" id="PF03358">
    <property type="entry name" value="FMN_red"/>
    <property type="match status" value="1"/>
</dbReference>
<dbReference type="Gene3D" id="3.40.50.360">
    <property type="match status" value="1"/>
</dbReference>
<dbReference type="InterPro" id="IPR029039">
    <property type="entry name" value="Flavoprotein-like_sf"/>
</dbReference>
<dbReference type="InterPro" id="IPR050712">
    <property type="entry name" value="NAD(P)H-dep_reductase"/>
</dbReference>
<accession>A0A0F9RZ26</accession>
<dbReference type="PANTHER" id="PTHR30543">
    <property type="entry name" value="CHROMATE REDUCTASE"/>
    <property type="match status" value="1"/>
</dbReference>
<dbReference type="GO" id="GO:0010181">
    <property type="term" value="F:FMN binding"/>
    <property type="evidence" value="ECO:0007669"/>
    <property type="project" value="TreeGrafter"/>
</dbReference>
<dbReference type="GO" id="GO:0016491">
    <property type="term" value="F:oxidoreductase activity"/>
    <property type="evidence" value="ECO:0007669"/>
    <property type="project" value="InterPro"/>
</dbReference>
<reference evidence="2" key="1">
    <citation type="journal article" date="2015" name="Nature">
        <title>Complex archaea that bridge the gap between prokaryotes and eukaryotes.</title>
        <authorList>
            <person name="Spang A."/>
            <person name="Saw J.H."/>
            <person name="Jorgensen S.L."/>
            <person name="Zaremba-Niedzwiedzka K."/>
            <person name="Martijn J."/>
            <person name="Lind A.E."/>
            <person name="van Eijk R."/>
            <person name="Schleper C."/>
            <person name="Guy L."/>
            <person name="Ettema T.J."/>
        </authorList>
    </citation>
    <scope>NUCLEOTIDE SEQUENCE</scope>
</reference>
<dbReference type="InterPro" id="IPR005025">
    <property type="entry name" value="FMN_Rdtase-like_dom"/>
</dbReference>
<dbReference type="SUPFAM" id="SSF52218">
    <property type="entry name" value="Flavoproteins"/>
    <property type="match status" value="1"/>
</dbReference>
<organism evidence="2">
    <name type="scientific">marine sediment metagenome</name>
    <dbReference type="NCBI Taxonomy" id="412755"/>
    <lineage>
        <taxon>unclassified sequences</taxon>
        <taxon>metagenomes</taxon>
        <taxon>ecological metagenomes</taxon>
    </lineage>
</organism>
<feature type="domain" description="NADPH-dependent FMN reductase-like" evidence="1">
    <location>
        <begin position="1"/>
        <end position="136"/>
    </location>
</feature>
<evidence type="ECO:0000313" key="2">
    <source>
        <dbReference type="EMBL" id="KKN55187.1"/>
    </source>
</evidence>
<sequence>MNVLAFGASSSKHSINKMLARYTAGLIDGATVDVVDLNDYELPLFSVDKEAELGQPELAKAFLEKIAGSDLVVISFAEHNGSYSAAFKNLFDWCSRINNKVYQGKPLFLLATSPGPGGAQNVLSLAENASPHFDGHVKAAISVPSFYDNFDVESGKIMNHEINEKLIACTKSIIE</sequence>